<protein>
    <submittedName>
        <fullName evidence="2">Putative LuxR family transcriptional regulator</fullName>
    </submittedName>
</protein>
<dbReference type="AlphaFoldDB" id="U2ZZF0"/>
<dbReference type="InterPro" id="IPR036388">
    <property type="entry name" value="WH-like_DNA-bd_sf"/>
</dbReference>
<dbReference type="eggNOG" id="COG2771">
    <property type="taxonomic scope" value="Bacteria"/>
</dbReference>
<gene>
    <name evidence="2" type="ORF">NT2_01_06570</name>
</gene>
<evidence type="ECO:0000313" key="3">
    <source>
        <dbReference type="Proteomes" id="UP000016568"/>
    </source>
</evidence>
<dbReference type="GO" id="GO:0003677">
    <property type="term" value="F:DNA binding"/>
    <property type="evidence" value="ECO:0007669"/>
    <property type="project" value="InterPro"/>
</dbReference>
<evidence type="ECO:0000313" key="2">
    <source>
        <dbReference type="EMBL" id="GAD47883.1"/>
    </source>
</evidence>
<name>U2ZZF0_9SPHN</name>
<dbReference type="OrthoDB" id="5497412at2"/>
<comment type="caution">
    <text evidence="2">The sequence shown here is derived from an EMBL/GenBank/DDBJ whole genome shotgun (WGS) entry which is preliminary data.</text>
</comment>
<dbReference type="EMBL" id="BASZ01000001">
    <property type="protein sequence ID" value="GAD47883.1"/>
    <property type="molecule type" value="Genomic_DNA"/>
</dbReference>
<accession>U2ZZF0</accession>
<dbReference type="GO" id="GO:0006355">
    <property type="term" value="P:regulation of DNA-templated transcription"/>
    <property type="evidence" value="ECO:0007669"/>
    <property type="project" value="InterPro"/>
</dbReference>
<keyword evidence="3" id="KW-1185">Reference proteome</keyword>
<dbReference type="Gene3D" id="1.10.10.10">
    <property type="entry name" value="Winged helix-like DNA-binding domain superfamily/Winged helix DNA-binding domain"/>
    <property type="match status" value="1"/>
</dbReference>
<organism evidence="2 3">
    <name type="scientific">Caenibius tardaugens NBRC 16725</name>
    <dbReference type="NCBI Taxonomy" id="1219035"/>
    <lineage>
        <taxon>Bacteria</taxon>
        <taxon>Pseudomonadati</taxon>
        <taxon>Pseudomonadota</taxon>
        <taxon>Alphaproteobacteria</taxon>
        <taxon>Sphingomonadales</taxon>
        <taxon>Erythrobacteraceae</taxon>
        <taxon>Caenibius</taxon>
    </lineage>
</organism>
<dbReference type="InterPro" id="IPR000792">
    <property type="entry name" value="Tscrpt_reg_LuxR_C"/>
</dbReference>
<proteinExistence type="predicted"/>
<dbReference type="InterPro" id="IPR016032">
    <property type="entry name" value="Sig_transdc_resp-reg_C-effctor"/>
</dbReference>
<dbReference type="SUPFAM" id="SSF46894">
    <property type="entry name" value="C-terminal effector domain of the bipartite response regulators"/>
    <property type="match status" value="1"/>
</dbReference>
<dbReference type="RefSeq" id="WP_021688790.1">
    <property type="nucleotide sequence ID" value="NZ_BASZ01000001.1"/>
</dbReference>
<sequence>MDQRVDPQFSELLVRLYGDLTGERPWEAFLKALATWLDSTFSTLIITAPGTHIPGTYVTPGADPVFQARYLESFFAVDPFKDLPDGKVTSFTEFISQMAMEEYAAYRDYLDVAGGEQVLAVDMRFASQFEARFRVSRDKSLPDFTASDRNALQALVPHLRIAVGLFEKLQLAGAEHGVFESATEGLGLALLVLDRNNRIVSSNALAERFLDEGEGVRRAGDTLAFDNAEPRKIIADLLASPQAQAKVTRFRIERADRGDLIASARAMNLPAIHSGTGALALFLALPGEETQLQPQTVRELFGLTMAEARLAVTLTQGLSLVEAAQKLGITHNTAKTQLRAIFAKTGARRQSQLVSILASTGA</sequence>
<dbReference type="Proteomes" id="UP000016568">
    <property type="component" value="Unassembled WGS sequence"/>
</dbReference>
<reference evidence="2 3" key="1">
    <citation type="submission" date="2013-09" db="EMBL/GenBank/DDBJ databases">
        <title>Whole genome shotgun sequence of Novosphingobium tardaugens NBRC 16725.</title>
        <authorList>
            <person name="Isaki S."/>
            <person name="Hosoyama A."/>
            <person name="Tsuchikane K."/>
            <person name="Katsumata H."/>
            <person name="Ando Y."/>
            <person name="Yamazaki S."/>
            <person name="Fujita N."/>
        </authorList>
    </citation>
    <scope>NUCLEOTIDE SEQUENCE [LARGE SCALE GENOMIC DNA]</scope>
    <source>
        <strain evidence="2 3">NBRC 16725</strain>
    </source>
</reference>
<dbReference type="KEGG" id="ntd:EGO55_13855"/>
<dbReference type="SMART" id="SM00421">
    <property type="entry name" value="HTH_LUXR"/>
    <property type="match status" value="1"/>
</dbReference>
<feature type="domain" description="HTH luxR-type" evidence="1">
    <location>
        <begin position="300"/>
        <end position="357"/>
    </location>
</feature>
<evidence type="ECO:0000259" key="1">
    <source>
        <dbReference type="SMART" id="SM00421"/>
    </source>
</evidence>